<dbReference type="EMBL" id="OB661098">
    <property type="protein sequence ID" value="CAD7227304.1"/>
    <property type="molecule type" value="Genomic_DNA"/>
</dbReference>
<proteinExistence type="predicted"/>
<gene>
    <name evidence="2" type="ORF">CTOB1V02_LOCUS5212</name>
</gene>
<dbReference type="AlphaFoldDB" id="A0A7R8W991"/>
<feature type="region of interest" description="Disordered" evidence="1">
    <location>
        <begin position="227"/>
        <end position="513"/>
    </location>
</feature>
<organism evidence="2">
    <name type="scientific">Cyprideis torosa</name>
    <dbReference type="NCBI Taxonomy" id="163714"/>
    <lineage>
        <taxon>Eukaryota</taxon>
        <taxon>Metazoa</taxon>
        <taxon>Ecdysozoa</taxon>
        <taxon>Arthropoda</taxon>
        <taxon>Crustacea</taxon>
        <taxon>Oligostraca</taxon>
        <taxon>Ostracoda</taxon>
        <taxon>Podocopa</taxon>
        <taxon>Podocopida</taxon>
        <taxon>Cytherocopina</taxon>
        <taxon>Cytheroidea</taxon>
        <taxon>Cytherideidae</taxon>
        <taxon>Cyprideis</taxon>
    </lineage>
</organism>
<feature type="region of interest" description="Disordered" evidence="1">
    <location>
        <begin position="1"/>
        <end position="25"/>
    </location>
</feature>
<feature type="compositionally biased region" description="Basic and acidic residues" evidence="1">
    <location>
        <begin position="280"/>
        <end position="299"/>
    </location>
</feature>
<accession>A0A7R8W991</accession>
<feature type="compositionally biased region" description="Polar residues" evidence="1">
    <location>
        <begin position="376"/>
        <end position="389"/>
    </location>
</feature>
<evidence type="ECO:0000313" key="2">
    <source>
        <dbReference type="EMBL" id="CAD7227304.1"/>
    </source>
</evidence>
<reference evidence="2" key="1">
    <citation type="submission" date="2020-11" db="EMBL/GenBank/DDBJ databases">
        <authorList>
            <person name="Tran Van P."/>
        </authorList>
    </citation>
    <scope>NUCLEOTIDE SEQUENCE</scope>
</reference>
<protein>
    <submittedName>
        <fullName evidence="2">Uncharacterized protein</fullName>
    </submittedName>
</protein>
<feature type="compositionally biased region" description="Basic and acidic residues" evidence="1">
    <location>
        <begin position="450"/>
        <end position="459"/>
    </location>
</feature>
<evidence type="ECO:0000256" key="1">
    <source>
        <dbReference type="SAM" id="MobiDB-lite"/>
    </source>
</evidence>
<feature type="compositionally biased region" description="Basic and acidic residues" evidence="1">
    <location>
        <begin position="243"/>
        <end position="252"/>
    </location>
</feature>
<feature type="compositionally biased region" description="Low complexity" evidence="1">
    <location>
        <begin position="439"/>
        <end position="449"/>
    </location>
</feature>
<feature type="compositionally biased region" description="Low complexity" evidence="1">
    <location>
        <begin position="1"/>
        <end position="11"/>
    </location>
</feature>
<feature type="compositionally biased region" description="Basic residues" evidence="1">
    <location>
        <begin position="468"/>
        <end position="483"/>
    </location>
</feature>
<name>A0A7R8W991_9CRUS</name>
<dbReference type="OrthoDB" id="1742084at2759"/>
<sequence length="513" mass="57224">MKPLSSSCSDKSISRKRVGGSGGAGILSAPSLQNILSEVPMPPEDEWNAREKLALASAVVKVGDRGMNKTSWDCVSQLMVEWNEGYYRVTDLPRPPDWFSGQACEAQYLKLVGKIVGLKGRNWSSTGKTICKRLTRELMTENQNKMELLRERAATLATCQQFWSSFSEQERALVTQKLNELQSSRLDGFKNYQEDLKKRSESIRKYREAMQRAAMAQLETERNFLNLSDAESIPQSQDEEDDTKISSDHAGEDGSSDEIVESFSPPQEEYVENPSSSDPKAAHLERTEEKEFEEPRPIEDVAAASSPNGEEGNCDANFTAESSASEMPPPTTPVKQPMVPGKANSNKGSATKLPPATTAKQGSKRHVEREEASRPTPIQTPRTPKQSRVATRLAETEENWAGKQRWNLRDKPLDGRTPTNQKDGSKKAMTAHGSTHEPLSSAASSTSSRRLSEAQRRVFEYQQQQLKEKRRKKNEQRRQHRRNAQAGQAKKALPQPAVPTQRTQAPRAAKSSK</sequence>